<dbReference type="Pfam" id="PF00004">
    <property type="entry name" value="AAA"/>
    <property type="match status" value="1"/>
</dbReference>
<dbReference type="EMBL" id="CABPRZ010000030">
    <property type="protein sequence ID" value="VVE55165.1"/>
    <property type="molecule type" value="Genomic_DNA"/>
</dbReference>
<sequence length="314" mass="33949">MTNEQPPKNELFDRCLEFPNVAAKKRLARLVGIEDIKERLTKLLGILVNPQGPKEWANKFHPAAAILLDYVQRRPPLVILAGDVGTGKTELSETIGDAVARAEDISVTLYPLSLATRGTGKVGEMTRLVSAAFDTTLSAATKLQRSKGKASGGVILLVDEGDALTQSRENGQMHHEDRAGVNAFIRGVDRLAESGVPAAVILCTNRLSAIDPAVQRRAGEVFQFARPNDIQRRAVMEAPLTEVGFTPSQIDTLVSLTGKSADSAFGFTYSDLTQRLLPTLVLDAYPSKAVKFERAAELARAMRATPPFQNSPTS</sequence>
<evidence type="ECO:0000313" key="3">
    <source>
        <dbReference type="Proteomes" id="UP000414233"/>
    </source>
</evidence>
<dbReference type="Proteomes" id="UP000414233">
    <property type="component" value="Unassembled WGS sequence"/>
</dbReference>
<dbReference type="RefSeq" id="WP_150699633.1">
    <property type="nucleotide sequence ID" value="NZ_CABPRZ010000030.1"/>
</dbReference>
<dbReference type="GO" id="GO:0016887">
    <property type="term" value="F:ATP hydrolysis activity"/>
    <property type="evidence" value="ECO:0007669"/>
    <property type="project" value="InterPro"/>
</dbReference>
<accession>A0A5E4Z3Q6</accession>
<keyword evidence="3" id="KW-1185">Reference proteome</keyword>
<proteinExistence type="predicted"/>
<evidence type="ECO:0000313" key="2">
    <source>
        <dbReference type="EMBL" id="VVE55165.1"/>
    </source>
</evidence>
<dbReference type="SUPFAM" id="SSF52540">
    <property type="entry name" value="P-loop containing nucleoside triphosphate hydrolases"/>
    <property type="match status" value="1"/>
</dbReference>
<protein>
    <submittedName>
        <fullName evidence="2">ATPase</fullName>
    </submittedName>
</protein>
<dbReference type="SMART" id="SM00382">
    <property type="entry name" value="AAA"/>
    <property type="match status" value="1"/>
</dbReference>
<feature type="domain" description="AAA+ ATPase" evidence="1">
    <location>
        <begin position="74"/>
        <end position="228"/>
    </location>
</feature>
<dbReference type="InterPro" id="IPR003593">
    <property type="entry name" value="AAA+_ATPase"/>
</dbReference>
<dbReference type="InterPro" id="IPR027417">
    <property type="entry name" value="P-loop_NTPase"/>
</dbReference>
<dbReference type="OrthoDB" id="9802352at2"/>
<dbReference type="AlphaFoldDB" id="A0A5E4Z3Q6"/>
<dbReference type="Gene3D" id="3.40.50.300">
    <property type="entry name" value="P-loop containing nucleotide triphosphate hydrolases"/>
    <property type="match status" value="1"/>
</dbReference>
<dbReference type="GO" id="GO:0005524">
    <property type="term" value="F:ATP binding"/>
    <property type="evidence" value="ECO:0007669"/>
    <property type="project" value="InterPro"/>
</dbReference>
<gene>
    <name evidence="2" type="ORF">PTE30175_04882</name>
</gene>
<dbReference type="InterPro" id="IPR003959">
    <property type="entry name" value="ATPase_AAA_core"/>
</dbReference>
<name>A0A5E4Z3Q6_9BURK</name>
<evidence type="ECO:0000259" key="1">
    <source>
        <dbReference type="SMART" id="SM00382"/>
    </source>
</evidence>
<reference evidence="2 3" key="1">
    <citation type="submission" date="2019-08" db="EMBL/GenBank/DDBJ databases">
        <authorList>
            <person name="Peeters C."/>
        </authorList>
    </citation>
    <scope>NUCLEOTIDE SEQUENCE [LARGE SCALE GENOMIC DNA]</scope>
    <source>
        <strain evidence="2 3">LMG 30175</strain>
    </source>
</reference>
<organism evidence="2 3">
    <name type="scientific">Pandoraea terrae</name>
    <dbReference type="NCBI Taxonomy" id="1537710"/>
    <lineage>
        <taxon>Bacteria</taxon>
        <taxon>Pseudomonadati</taxon>
        <taxon>Pseudomonadota</taxon>
        <taxon>Betaproteobacteria</taxon>
        <taxon>Burkholderiales</taxon>
        <taxon>Burkholderiaceae</taxon>
        <taxon>Pandoraea</taxon>
    </lineage>
</organism>